<keyword evidence="1" id="KW-0560">Oxidoreductase</keyword>
<keyword evidence="3" id="KW-1185">Reference proteome</keyword>
<proteinExistence type="predicted"/>
<sequence length="484" mass="53499">MTATRTEVLVVGAGLSGLRQAADLAAAGIDFLVLEKAADLGGTWRDNTYPDAACDVESDLYSYARDRNPGWSSAYATQPEILAYLRDVARRRGLLPSIRFGTEVTGARWQADTRTWVVSTATGVTCTSRFLVLGVGGLHTPRVPDLPGSFAGHSWHSSRWNHDVDLTGKRVALVGVGASGVQLVPHLAERAATLTVFQRTPAWVLPKADAPVPAWRKRLYRRLPWTQSLHRLRIYLRREKRGLGFHHRPDALAAAEPVVLGRIAAQVDSPRLRDELTPRYRLGCKRVLFSNDYYPALNRANVHVVTGGPTALRPRAVVDEEGQEHEADVVVYATGFDVTGSFHHIGIEGADGRRLEDAWRTGASTYNGVAVSGFPNMFLLLGPHSAVPYTGAVVNIEAQSRYVVRAIRAVRAAGATALVVRPEAERRFQEGLRRRFTRTIWHVGGCRTWYHDDSTAGTVLYPGSTLEYRLLLRSVRLRDYALIR</sequence>
<dbReference type="SUPFAM" id="SSF51905">
    <property type="entry name" value="FAD/NAD(P)-binding domain"/>
    <property type="match status" value="1"/>
</dbReference>
<evidence type="ECO:0000313" key="2">
    <source>
        <dbReference type="EMBL" id="PSL52667.1"/>
    </source>
</evidence>
<protein>
    <submittedName>
        <fullName evidence="2">Cyclohexanone monooxygenase</fullName>
    </submittedName>
</protein>
<dbReference type="InterPro" id="IPR051209">
    <property type="entry name" value="FAD-bind_Monooxygenase_sf"/>
</dbReference>
<dbReference type="RefSeq" id="WP_106618833.1">
    <property type="nucleotide sequence ID" value="NZ_PYAX01000012.1"/>
</dbReference>
<dbReference type="GO" id="GO:0050661">
    <property type="term" value="F:NADP binding"/>
    <property type="evidence" value="ECO:0007669"/>
    <property type="project" value="InterPro"/>
</dbReference>
<dbReference type="EMBL" id="PYAX01000012">
    <property type="protein sequence ID" value="PSL52667.1"/>
    <property type="molecule type" value="Genomic_DNA"/>
</dbReference>
<comment type="caution">
    <text evidence="2">The sequence shown here is derived from an EMBL/GenBank/DDBJ whole genome shotgun (WGS) entry which is preliminary data.</text>
</comment>
<gene>
    <name evidence="2" type="ORF">B0I31_112136</name>
</gene>
<keyword evidence="2" id="KW-0503">Monooxygenase</keyword>
<dbReference type="InterPro" id="IPR036188">
    <property type="entry name" value="FAD/NAD-bd_sf"/>
</dbReference>
<accession>A0A2P8I2H3</accession>
<name>A0A2P8I2H3_SACCR</name>
<evidence type="ECO:0000313" key="3">
    <source>
        <dbReference type="Proteomes" id="UP000241118"/>
    </source>
</evidence>
<dbReference type="PANTHER" id="PTHR42877">
    <property type="entry name" value="L-ORNITHINE N(5)-MONOOXYGENASE-RELATED"/>
    <property type="match status" value="1"/>
</dbReference>
<dbReference type="GO" id="GO:0050660">
    <property type="term" value="F:flavin adenine dinucleotide binding"/>
    <property type="evidence" value="ECO:0007669"/>
    <property type="project" value="InterPro"/>
</dbReference>
<evidence type="ECO:0000256" key="1">
    <source>
        <dbReference type="ARBA" id="ARBA00023002"/>
    </source>
</evidence>
<dbReference type="Pfam" id="PF13738">
    <property type="entry name" value="Pyr_redox_3"/>
    <property type="match status" value="1"/>
</dbReference>
<dbReference type="AlphaFoldDB" id="A0A2P8I2H3"/>
<dbReference type="PANTHER" id="PTHR42877:SF4">
    <property type="entry name" value="FAD_NAD(P)-BINDING DOMAIN-CONTAINING PROTEIN-RELATED"/>
    <property type="match status" value="1"/>
</dbReference>
<reference evidence="2 3" key="1">
    <citation type="submission" date="2018-03" db="EMBL/GenBank/DDBJ databases">
        <title>Genomic Encyclopedia of Type Strains, Phase III (KMG-III): the genomes of soil and plant-associated and newly described type strains.</title>
        <authorList>
            <person name="Whitman W."/>
        </authorList>
    </citation>
    <scope>NUCLEOTIDE SEQUENCE [LARGE SCALE GENOMIC DNA]</scope>
    <source>
        <strain evidence="2 3">CGMCC 4.7097</strain>
    </source>
</reference>
<dbReference type="Proteomes" id="UP000241118">
    <property type="component" value="Unassembled WGS sequence"/>
</dbReference>
<dbReference type="GO" id="GO:0004497">
    <property type="term" value="F:monooxygenase activity"/>
    <property type="evidence" value="ECO:0007669"/>
    <property type="project" value="UniProtKB-KW"/>
</dbReference>
<dbReference type="InterPro" id="IPR000960">
    <property type="entry name" value="Flavin_mOase"/>
</dbReference>
<dbReference type="OrthoDB" id="5168853at2"/>
<dbReference type="Gene3D" id="3.50.50.60">
    <property type="entry name" value="FAD/NAD(P)-binding domain"/>
    <property type="match status" value="2"/>
</dbReference>
<organism evidence="2 3">
    <name type="scientific">Saccharothrix carnea</name>
    <dbReference type="NCBI Taxonomy" id="1280637"/>
    <lineage>
        <taxon>Bacteria</taxon>
        <taxon>Bacillati</taxon>
        <taxon>Actinomycetota</taxon>
        <taxon>Actinomycetes</taxon>
        <taxon>Pseudonocardiales</taxon>
        <taxon>Pseudonocardiaceae</taxon>
        <taxon>Saccharothrix</taxon>
    </lineage>
</organism>
<dbReference type="PRINTS" id="PR00370">
    <property type="entry name" value="FMOXYGENASE"/>
</dbReference>